<dbReference type="eggNOG" id="KOG1399">
    <property type="taxonomic scope" value="Eukaryota"/>
</dbReference>
<evidence type="ECO:0008006" key="8">
    <source>
        <dbReference type="Google" id="ProtNLM"/>
    </source>
</evidence>
<evidence type="ECO:0000256" key="2">
    <source>
        <dbReference type="ARBA" id="ARBA00010139"/>
    </source>
</evidence>
<evidence type="ECO:0000256" key="4">
    <source>
        <dbReference type="ARBA" id="ARBA00022827"/>
    </source>
</evidence>
<dbReference type="GO" id="GO:0004499">
    <property type="term" value="F:N,N-dimethylaniline monooxygenase activity"/>
    <property type="evidence" value="ECO:0007669"/>
    <property type="project" value="InterPro"/>
</dbReference>
<dbReference type="Gene3D" id="3.50.50.60">
    <property type="entry name" value="FAD/NAD(P)-binding domain"/>
    <property type="match status" value="2"/>
</dbReference>
<evidence type="ECO:0000313" key="7">
    <source>
        <dbReference type="Proteomes" id="UP000030752"/>
    </source>
</evidence>
<dbReference type="PANTHER" id="PTHR42877">
    <property type="entry name" value="L-ORNITHINE N(5)-MONOOXYGENASE-RELATED"/>
    <property type="match status" value="1"/>
</dbReference>
<dbReference type="EMBL" id="KB822722">
    <property type="protein sequence ID" value="ETN38998.1"/>
    <property type="molecule type" value="Genomic_DNA"/>
</dbReference>
<reference evidence="6 7" key="1">
    <citation type="submission" date="2013-03" db="EMBL/GenBank/DDBJ databases">
        <title>The Genome Sequence of Phialophora europaea CBS 101466.</title>
        <authorList>
            <consortium name="The Broad Institute Genomics Platform"/>
            <person name="Cuomo C."/>
            <person name="de Hoog S."/>
            <person name="Gorbushina A."/>
            <person name="Walker B."/>
            <person name="Young S.K."/>
            <person name="Zeng Q."/>
            <person name="Gargeya S."/>
            <person name="Fitzgerald M."/>
            <person name="Haas B."/>
            <person name="Abouelleil A."/>
            <person name="Allen A.W."/>
            <person name="Alvarado L."/>
            <person name="Arachchi H.M."/>
            <person name="Berlin A.M."/>
            <person name="Chapman S.B."/>
            <person name="Gainer-Dewar J."/>
            <person name="Goldberg J."/>
            <person name="Griggs A."/>
            <person name="Gujja S."/>
            <person name="Hansen M."/>
            <person name="Howarth C."/>
            <person name="Imamovic A."/>
            <person name="Ireland A."/>
            <person name="Larimer J."/>
            <person name="McCowan C."/>
            <person name="Murphy C."/>
            <person name="Pearson M."/>
            <person name="Poon T.W."/>
            <person name="Priest M."/>
            <person name="Roberts A."/>
            <person name="Saif S."/>
            <person name="Shea T."/>
            <person name="Sisk P."/>
            <person name="Sykes S."/>
            <person name="Wortman J."/>
            <person name="Nusbaum C."/>
            <person name="Birren B."/>
        </authorList>
    </citation>
    <scope>NUCLEOTIDE SEQUENCE [LARGE SCALE GENOMIC DNA]</scope>
    <source>
        <strain evidence="6 7">CBS 101466</strain>
    </source>
</reference>
<dbReference type="InterPro" id="IPR020946">
    <property type="entry name" value="Flavin_mOase-like"/>
</dbReference>
<evidence type="ECO:0000313" key="6">
    <source>
        <dbReference type="EMBL" id="ETN38998.1"/>
    </source>
</evidence>
<dbReference type="GO" id="GO:0050661">
    <property type="term" value="F:NADP binding"/>
    <property type="evidence" value="ECO:0007669"/>
    <property type="project" value="InterPro"/>
</dbReference>
<proteinExistence type="inferred from homology"/>
<dbReference type="GO" id="GO:0050660">
    <property type="term" value="F:flavin adenine dinucleotide binding"/>
    <property type="evidence" value="ECO:0007669"/>
    <property type="project" value="InterPro"/>
</dbReference>
<dbReference type="InParanoid" id="W2RTD7"/>
<organism evidence="6 7">
    <name type="scientific">Cyphellophora europaea (strain CBS 101466)</name>
    <name type="common">Phialophora europaea</name>
    <dbReference type="NCBI Taxonomy" id="1220924"/>
    <lineage>
        <taxon>Eukaryota</taxon>
        <taxon>Fungi</taxon>
        <taxon>Dikarya</taxon>
        <taxon>Ascomycota</taxon>
        <taxon>Pezizomycotina</taxon>
        <taxon>Eurotiomycetes</taxon>
        <taxon>Chaetothyriomycetidae</taxon>
        <taxon>Chaetothyriales</taxon>
        <taxon>Cyphellophoraceae</taxon>
        <taxon>Cyphellophora</taxon>
    </lineage>
</organism>
<dbReference type="SUPFAM" id="SSF51905">
    <property type="entry name" value="FAD/NAD(P)-binding domain"/>
    <property type="match status" value="3"/>
</dbReference>
<dbReference type="InterPro" id="IPR051209">
    <property type="entry name" value="FAD-bind_Monooxygenase_sf"/>
</dbReference>
<evidence type="ECO:0000256" key="1">
    <source>
        <dbReference type="ARBA" id="ARBA00001974"/>
    </source>
</evidence>
<protein>
    <recommendedName>
        <fullName evidence="8">FAD/NAD(P)-binding domain-containing protein</fullName>
    </recommendedName>
</protein>
<dbReference type="GeneID" id="19974379"/>
<dbReference type="Proteomes" id="UP000030752">
    <property type="component" value="Unassembled WGS sequence"/>
</dbReference>
<dbReference type="PANTHER" id="PTHR42877:SF2">
    <property type="entry name" value="FAD_NAD(P)-BINDING DOMAIN-CONTAINING PROTEIN"/>
    <property type="match status" value="1"/>
</dbReference>
<dbReference type="HOGENOM" id="CLU_006937_6_2_1"/>
<keyword evidence="3" id="KW-0285">Flavoprotein</keyword>
<dbReference type="RefSeq" id="XP_008719587.1">
    <property type="nucleotide sequence ID" value="XM_008721365.1"/>
</dbReference>
<comment type="cofactor">
    <cofactor evidence="1">
        <name>FAD</name>
        <dbReference type="ChEBI" id="CHEBI:57692"/>
    </cofactor>
</comment>
<evidence type="ECO:0000256" key="5">
    <source>
        <dbReference type="ARBA" id="ARBA00023002"/>
    </source>
</evidence>
<dbReference type="VEuPathDB" id="FungiDB:HMPREF1541_07040"/>
<dbReference type="InterPro" id="IPR036188">
    <property type="entry name" value="FAD/NAD-bd_sf"/>
</dbReference>
<dbReference type="Pfam" id="PF00743">
    <property type="entry name" value="FMO-like"/>
    <property type="match status" value="1"/>
</dbReference>
<evidence type="ECO:0000256" key="3">
    <source>
        <dbReference type="ARBA" id="ARBA00022630"/>
    </source>
</evidence>
<gene>
    <name evidence="6" type="ORF">HMPREF1541_07040</name>
</gene>
<keyword evidence="7" id="KW-1185">Reference proteome</keyword>
<comment type="similarity">
    <text evidence="2">Belongs to the FAD-binding monooxygenase family.</text>
</comment>
<accession>W2RTD7</accession>
<keyword evidence="5" id="KW-0560">Oxidoreductase</keyword>
<keyword evidence="4" id="KW-0274">FAD</keyword>
<name>W2RTD7_CYPE1</name>
<dbReference type="OrthoDB" id="74360at2759"/>
<sequence length="627" mass="70482">MPAFKDTSDTSGSMILPTSKIDVGGFSNGISDGEIPAVGNHVEYKIDEIKVNGGPLNGHQARPATHQDADTAPVSDCTIPVNDQLAFTPRKLRVITVGAGFSGMLMAHKLQHKFPEMREIVEHKIFEARHDIGGTWLVNTYPGVQCDVPSHIYAFPFDPSPEWTRFYSSGKEIHEYIKRTAKKWDLERDVQLNTRVTSAVWQEGDGVWEVTVESGGVQRKEFAEVLVSAQGGLDTYKWPGIEGIDSFVGHRVHSAAWDHDFDYSNKRIAVIGNGSSGIQIVPQLANLPGTTVMNFARGPAWIYYRVPPSQHLGGDTIDKNPLYSEAQKNEFRRNPESMKEHRKAMIGRTNKAFRMFIRGSEANNGAMRIAEEQMRERLQHDQRLCDMLIPKWPLGCRRITPGEGYLESFLKPNCDLTTSAIVRIVGNKIHTADGKDFQADVLVCATGFDVSFRPHYPTWGQHGINLREQWAGHAPESYLSVAAPNMPNYFTMLGPRALAAHGSLLEAISWNGDYMVKWLKKMAEEDIKCIVPKTEVVKHLMAYGDELHKTLVWTGGCKSWYKQGTVDGKVTALFAGSGMLYHRLIRELRPEDFEIVYRSANTWRFLGNGFTAFEFDEKSDLAWYIEK</sequence>
<dbReference type="AlphaFoldDB" id="W2RTD7"/>